<comment type="similarity">
    <text evidence="1 10">Belongs to the class-I aminoacyl-tRNA synthetase family.</text>
</comment>
<dbReference type="SUPFAM" id="SSF52374">
    <property type="entry name" value="Nucleotidylyl transferase"/>
    <property type="match status" value="1"/>
</dbReference>
<evidence type="ECO:0000256" key="3">
    <source>
        <dbReference type="ARBA" id="ARBA00022598"/>
    </source>
</evidence>
<dbReference type="AlphaFoldDB" id="A0A1E1L4Z0"/>
<dbReference type="InterPro" id="IPR009008">
    <property type="entry name" value="Val/Leu/Ile-tRNA-synth_edit"/>
</dbReference>
<evidence type="ECO:0000313" key="16">
    <source>
        <dbReference type="EMBL" id="CZT05636.1"/>
    </source>
</evidence>
<evidence type="ECO:0000256" key="9">
    <source>
        <dbReference type="ARBA" id="ARBA00047469"/>
    </source>
</evidence>
<dbReference type="CDD" id="cd00812">
    <property type="entry name" value="LeuRS_core"/>
    <property type="match status" value="1"/>
</dbReference>
<dbReference type="GO" id="GO:0002161">
    <property type="term" value="F:aminoacyl-tRNA deacylase activity"/>
    <property type="evidence" value="ECO:0007669"/>
    <property type="project" value="InterPro"/>
</dbReference>
<evidence type="ECO:0000259" key="13">
    <source>
        <dbReference type="Pfam" id="PF08264"/>
    </source>
</evidence>
<feature type="domain" description="Methionyl/Valyl/Leucyl/Isoleucyl-tRNA synthetase anticodon-binding" evidence="13">
    <location>
        <begin position="892"/>
        <end position="1064"/>
    </location>
</feature>
<dbReference type="Pfam" id="PF09334">
    <property type="entry name" value="tRNA-synt_1g"/>
    <property type="match status" value="1"/>
</dbReference>
<dbReference type="GO" id="GO:0005739">
    <property type="term" value="C:mitochondrion"/>
    <property type="evidence" value="ECO:0007669"/>
    <property type="project" value="TreeGrafter"/>
</dbReference>
<evidence type="ECO:0000256" key="4">
    <source>
        <dbReference type="ARBA" id="ARBA00022741"/>
    </source>
</evidence>
<dbReference type="Pfam" id="PF13603">
    <property type="entry name" value="tRNA-synt_1_2"/>
    <property type="match status" value="1"/>
</dbReference>
<evidence type="ECO:0000256" key="8">
    <source>
        <dbReference type="ARBA" id="ARBA00030520"/>
    </source>
</evidence>
<evidence type="ECO:0000256" key="1">
    <source>
        <dbReference type="ARBA" id="ARBA00005594"/>
    </source>
</evidence>
<name>A0A1E1L4Z0_9HELO</name>
<keyword evidence="3 10" id="KW-0436">Ligase</keyword>
<dbReference type="InParanoid" id="A0A1E1L4Z0"/>
<dbReference type="SUPFAM" id="SSF50677">
    <property type="entry name" value="ValRS/IleRS/LeuRS editing domain"/>
    <property type="match status" value="1"/>
</dbReference>
<dbReference type="Gene3D" id="3.40.50.620">
    <property type="entry name" value="HUPs"/>
    <property type="match status" value="2"/>
</dbReference>
<dbReference type="PRINTS" id="PR00985">
    <property type="entry name" value="TRNASYNTHLEU"/>
</dbReference>
<keyword evidence="7 10" id="KW-0030">Aminoacyl-tRNA synthetase</keyword>
<dbReference type="GO" id="GO:0032543">
    <property type="term" value="P:mitochondrial translation"/>
    <property type="evidence" value="ECO:0007669"/>
    <property type="project" value="TreeGrafter"/>
</dbReference>
<feature type="domain" description="Leucyl-tRNA synthetase editing" evidence="15">
    <location>
        <begin position="317"/>
        <end position="508"/>
    </location>
</feature>
<feature type="domain" description="Methionyl/Leucyl tRNA synthetase" evidence="14">
    <location>
        <begin position="132"/>
        <end position="266"/>
    </location>
</feature>
<dbReference type="FunFam" id="1.10.730.10:FF:000002">
    <property type="entry name" value="Leucine--tRNA ligase"/>
    <property type="match status" value="1"/>
</dbReference>
<dbReference type="InterPro" id="IPR025709">
    <property type="entry name" value="Leu_tRNA-synth_edit"/>
</dbReference>
<reference evidence="17" key="1">
    <citation type="submission" date="2016-03" db="EMBL/GenBank/DDBJ databases">
        <authorList>
            <person name="Ploux O."/>
        </authorList>
    </citation>
    <scope>NUCLEOTIDE SEQUENCE [LARGE SCALE GENOMIC DNA]</scope>
    <source>
        <strain evidence="17">UK7</strain>
    </source>
</reference>
<evidence type="ECO:0000256" key="5">
    <source>
        <dbReference type="ARBA" id="ARBA00022840"/>
    </source>
</evidence>
<keyword evidence="6 10" id="KW-0648">Protein biosynthesis</keyword>
<dbReference type="InterPro" id="IPR013155">
    <property type="entry name" value="M/V/L/I-tRNA-synth_anticd-bd"/>
</dbReference>
<dbReference type="InterPro" id="IPR015413">
    <property type="entry name" value="Methionyl/Leucyl_tRNA_Synth"/>
</dbReference>
<evidence type="ECO:0000256" key="6">
    <source>
        <dbReference type="ARBA" id="ARBA00022917"/>
    </source>
</evidence>
<dbReference type="Pfam" id="PF08264">
    <property type="entry name" value="Anticodon_1"/>
    <property type="match status" value="1"/>
</dbReference>
<accession>A0A1E1L4Z0</accession>
<sequence length="1167" mass="132823">MYMAIGRIGQRGPRPGCQRILGSLNLSRRFKLASVQPLDLPALDKKWRLEWQRRRLEKQLLEADEDQALKDHVARETEVLRSVVKNPERLPRKDGYDEKKLDNLTRIHFEYLRSLQRSRRSNGKGKKYVLPMFPYPSGNLHLGHLRVYTISDVLARFHRMQGHLVLHPIGWDAFGLPAENAAIERGIQPGKWTKQNIQKMKSQLEAMNGEWDWDREFATCDPTFYKHTQTLFSELHKAGLAYQAESLVNYDPADKTVLANEQVDSKGCSWRSGAKVEKRMLKQWFFKISEYRQELIDGLEELQKHGAWPERVLSMQKNWVGKSTGARIKFSVEAYDEQIQSDIEVFTTRPDTLFGVQYLALASSHPIVQALAKTDTELQSFLDTMPYLPQDTKAGYLLPIRAMNPLAYEESMSDATKAPLPVYVAPYVLGDYGDGAVMGVPGHDTRDHCFWKHNRLDDPVRFVISQTPDEANSIEQTGPFVHHGYLTKTCGQYAGLTTAEATKTIVSLLKSKKLGEEAETWRLRDWLVSRQRYWGTPIPIIHCTSCGPVLVPEHDLPVELPPVESHWETGKTGNPLEHAHDWINVPCPKCGEAAKRDTDTMDTFVDSSWYFMRFPDSKNCKLPFDPCTAHMNLPVDLYIGGVEHAILHLLYSRFIYKFFTTTRLWHKDSPQLGEPFKKFLAQGMVHGRTYSDPSTGRFLKPEEVDLTNPSKPIVFASNEVANVSFEKMSKSKYNGVDPGVCMAKYGADATRAHILFQAPVSEILEWDEEKISGVTRWLRRLHEMIVKSSWDEQCIVFDPNNPIDEEFSPKLYFLMTDKNSIGPESEFWDGAELSELYNPGSRRTKEAFSTLSNANASPRDTPSQERQACLAKKEAEALDRLSYLRTRQIELDKKFWREVQATISTVTDSYAKTHSLNTVVSDLMALTNTIIEYDDSRVDTKTGITIRAKKNLVLHATRLLLQMMAPITPAFSEECWEIVKPPPHSTWWNSPPRKIPLYPLSSPVLTFAQLFEIPISQSWSHIKAFFNTNFNLSQRFNPNNNADSIFSANQIRNQKSIFDTPFPEQDGTYDLLAPSTQVCVVQVNGKMRCAVTIPIPDTSLEGEELEQWLREEILQSDEGTGLKGERKSGNGIEKGGNPKGKGKKVVDIRKARKVIVVKGGKTVNFVM</sequence>
<evidence type="ECO:0000256" key="10">
    <source>
        <dbReference type="RuleBase" id="RU363035"/>
    </source>
</evidence>
<evidence type="ECO:0000313" key="17">
    <source>
        <dbReference type="Proteomes" id="UP000178129"/>
    </source>
</evidence>
<dbReference type="PROSITE" id="PS00178">
    <property type="entry name" value="AA_TRNA_LIGASE_I"/>
    <property type="match status" value="1"/>
</dbReference>
<dbReference type="FunCoup" id="A0A1E1L4Z0">
    <property type="interactions" value="509"/>
</dbReference>
<dbReference type="InterPro" id="IPR014729">
    <property type="entry name" value="Rossmann-like_a/b/a_fold"/>
</dbReference>
<dbReference type="GO" id="GO:0006429">
    <property type="term" value="P:leucyl-tRNA aminoacylation"/>
    <property type="evidence" value="ECO:0007669"/>
    <property type="project" value="InterPro"/>
</dbReference>
<evidence type="ECO:0000256" key="11">
    <source>
        <dbReference type="SAM" id="MobiDB-lite"/>
    </source>
</evidence>
<dbReference type="PANTHER" id="PTHR43740">
    <property type="entry name" value="LEUCYL-TRNA SYNTHETASE"/>
    <property type="match status" value="1"/>
</dbReference>
<dbReference type="Pfam" id="PF00133">
    <property type="entry name" value="tRNA-synt_1"/>
    <property type="match status" value="1"/>
</dbReference>
<proteinExistence type="inferred from homology"/>
<dbReference type="Proteomes" id="UP000178129">
    <property type="component" value="Unassembled WGS sequence"/>
</dbReference>
<dbReference type="InterPro" id="IPR002300">
    <property type="entry name" value="aa-tRNA-synth_Ia"/>
</dbReference>
<evidence type="ECO:0000259" key="12">
    <source>
        <dbReference type="Pfam" id="PF00133"/>
    </source>
</evidence>
<dbReference type="FunFam" id="3.40.50.620:FF:000338">
    <property type="entry name" value="Leucine--tRNA ligase, mitochondrial"/>
    <property type="match status" value="1"/>
</dbReference>
<dbReference type="InterPro" id="IPR001412">
    <property type="entry name" value="aa-tRNA-synth_I_CS"/>
</dbReference>
<keyword evidence="17" id="KW-1185">Reference proteome</keyword>
<dbReference type="EMBL" id="FJUW01000035">
    <property type="protein sequence ID" value="CZT05636.1"/>
    <property type="molecule type" value="Genomic_DNA"/>
</dbReference>
<feature type="region of interest" description="Disordered" evidence="11">
    <location>
        <begin position="1119"/>
        <end position="1143"/>
    </location>
</feature>
<keyword evidence="5 10" id="KW-0067">ATP-binding</keyword>
<dbReference type="InterPro" id="IPR009080">
    <property type="entry name" value="tRNAsynth_Ia_anticodon-bd"/>
</dbReference>
<evidence type="ECO:0000256" key="2">
    <source>
        <dbReference type="ARBA" id="ARBA00013164"/>
    </source>
</evidence>
<dbReference type="SUPFAM" id="SSF47323">
    <property type="entry name" value="Anticodon-binding domain of a subclass of class I aminoacyl-tRNA synthetases"/>
    <property type="match status" value="1"/>
</dbReference>
<comment type="caution">
    <text evidence="16">The sequence shown here is derived from an EMBL/GenBank/DDBJ whole genome shotgun (WGS) entry which is preliminary data.</text>
</comment>
<dbReference type="STRING" id="914237.A0A1E1L4Z0"/>
<dbReference type="FunFam" id="3.90.740.10:FF:000034">
    <property type="entry name" value="Leucine--tRNA ligase, mitochondrial"/>
    <property type="match status" value="1"/>
</dbReference>
<evidence type="ECO:0000256" key="7">
    <source>
        <dbReference type="ARBA" id="ARBA00023146"/>
    </source>
</evidence>
<comment type="catalytic activity">
    <reaction evidence="9">
        <text>tRNA(Leu) + L-leucine + ATP = L-leucyl-tRNA(Leu) + AMP + diphosphate</text>
        <dbReference type="Rhea" id="RHEA:11688"/>
        <dbReference type="Rhea" id="RHEA-COMP:9613"/>
        <dbReference type="Rhea" id="RHEA-COMP:9622"/>
        <dbReference type="ChEBI" id="CHEBI:30616"/>
        <dbReference type="ChEBI" id="CHEBI:33019"/>
        <dbReference type="ChEBI" id="CHEBI:57427"/>
        <dbReference type="ChEBI" id="CHEBI:78442"/>
        <dbReference type="ChEBI" id="CHEBI:78494"/>
        <dbReference type="ChEBI" id="CHEBI:456215"/>
        <dbReference type="EC" id="6.1.1.4"/>
    </reaction>
</comment>
<evidence type="ECO:0000259" key="15">
    <source>
        <dbReference type="Pfam" id="PF13603"/>
    </source>
</evidence>
<dbReference type="NCBIfam" id="TIGR00396">
    <property type="entry name" value="leuS_bact"/>
    <property type="match status" value="1"/>
</dbReference>
<evidence type="ECO:0000259" key="14">
    <source>
        <dbReference type="Pfam" id="PF09334"/>
    </source>
</evidence>
<keyword evidence="4 10" id="KW-0547">Nucleotide-binding</keyword>
<dbReference type="FunFam" id="3.40.50.620:FF:000003">
    <property type="entry name" value="Leucine--tRNA ligase"/>
    <property type="match status" value="1"/>
</dbReference>
<feature type="domain" description="Aminoacyl-tRNA synthetase class Ia" evidence="12">
    <location>
        <begin position="523"/>
        <end position="686"/>
    </location>
</feature>
<dbReference type="GO" id="GO:0005524">
    <property type="term" value="F:ATP binding"/>
    <property type="evidence" value="ECO:0007669"/>
    <property type="project" value="UniProtKB-KW"/>
</dbReference>
<dbReference type="GO" id="GO:0004823">
    <property type="term" value="F:leucine-tRNA ligase activity"/>
    <property type="evidence" value="ECO:0007669"/>
    <property type="project" value="UniProtKB-EC"/>
</dbReference>
<protein>
    <recommendedName>
        <fullName evidence="2">leucine--tRNA ligase</fullName>
        <ecNumber evidence="2">6.1.1.4</ecNumber>
    </recommendedName>
    <alternativeName>
        <fullName evidence="8">Leucyl-tRNA synthetase</fullName>
    </alternativeName>
</protein>
<dbReference type="EC" id="6.1.1.4" evidence="2"/>
<dbReference type="Gene3D" id="3.10.20.590">
    <property type="match status" value="1"/>
</dbReference>
<gene>
    <name evidence="16" type="ORF">RCO7_10383</name>
</gene>
<dbReference type="PANTHER" id="PTHR43740:SF2">
    <property type="entry name" value="LEUCINE--TRNA LIGASE, MITOCHONDRIAL"/>
    <property type="match status" value="1"/>
</dbReference>
<organism evidence="16 17">
    <name type="scientific">Rhynchosporium graminicola</name>
    <dbReference type="NCBI Taxonomy" id="2792576"/>
    <lineage>
        <taxon>Eukaryota</taxon>
        <taxon>Fungi</taxon>
        <taxon>Dikarya</taxon>
        <taxon>Ascomycota</taxon>
        <taxon>Pezizomycotina</taxon>
        <taxon>Leotiomycetes</taxon>
        <taxon>Helotiales</taxon>
        <taxon>Ploettnerulaceae</taxon>
        <taxon>Rhynchosporium</taxon>
    </lineage>
</organism>
<dbReference type="Gene3D" id="1.10.730.10">
    <property type="entry name" value="Isoleucyl-tRNA Synthetase, Domain 1"/>
    <property type="match status" value="2"/>
</dbReference>
<dbReference type="InterPro" id="IPR002302">
    <property type="entry name" value="Leu-tRNA-ligase"/>
</dbReference>